<organism evidence="3 4">
    <name type="scientific">Baekduia soli</name>
    <dbReference type="NCBI Taxonomy" id="496014"/>
    <lineage>
        <taxon>Bacteria</taxon>
        <taxon>Bacillati</taxon>
        <taxon>Actinomycetota</taxon>
        <taxon>Thermoleophilia</taxon>
        <taxon>Solirubrobacterales</taxon>
        <taxon>Baekduiaceae</taxon>
        <taxon>Baekduia</taxon>
    </lineage>
</organism>
<dbReference type="Proteomes" id="UP000321805">
    <property type="component" value="Chromosome"/>
</dbReference>
<dbReference type="FunFam" id="3.40.50.720:FF:000084">
    <property type="entry name" value="Short-chain dehydrogenase reductase"/>
    <property type="match status" value="1"/>
</dbReference>
<accession>A0A5B8UAV5</accession>
<dbReference type="GO" id="GO:0016491">
    <property type="term" value="F:oxidoreductase activity"/>
    <property type="evidence" value="ECO:0007669"/>
    <property type="project" value="UniProtKB-KW"/>
</dbReference>
<gene>
    <name evidence="3" type="ORF">FSW04_23945</name>
</gene>
<dbReference type="SUPFAM" id="SSF51735">
    <property type="entry name" value="NAD(P)-binding Rossmann-fold domains"/>
    <property type="match status" value="1"/>
</dbReference>
<proteinExistence type="inferred from homology"/>
<dbReference type="AlphaFoldDB" id="A0A5B8UAV5"/>
<dbReference type="InterPro" id="IPR036291">
    <property type="entry name" value="NAD(P)-bd_dom_sf"/>
</dbReference>
<dbReference type="Pfam" id="PF13561">
    <property type="entry name" value="adh_short_C2"/>
    <property type="match status" value="1"/>
</dbReference>
<evidence type="ECO:0000256" key="2">
    <source>
        <dbReference type="ARBA" id="ARBA00023002"/>
    </source>
</evidence>
<dbReference type="PANTHER" id="PTHR42879:SF6">
    <property type="entry name" value="NADPH-DEPENDENT REDUCTASE BACG"/>
    <property type="match status" value="1"/>
</dbReference>
<dbReference type="OrthoDB" id="9804774at2"/>
<dbReference type="EMBL" id="CP042430">
    <property type="protein sequence ID" value="QEC50333.1"/>
    <property type="molecule type" value="Genomic_DNA"/>
</dbReference>
<dbReference type="RefSeq" id="WP_146922851.1">
    <property type="nucleotide sequence ID" value="NZ_CP042430.1"/>
</dbReference>
<dbReference type="PRINTS" id="PR00081">
    <property type="entry name" value="GDHRDH"/>
</dbReference>
<dbReference type="InterPro" id="IPR002347">
    <property type="entry name" value="SDR_fam"/>
</dbReference>
<dbReference type="KEGG" id="bsol:FSW04_23945"/>
<comment type="similarity">
    <text evidence="1">Belongs to the short-chain dehydrogenases/reductases (SDR) family.</text>
</comment>
<dbReference type="InterPro" id="IPR050259">
    <property type="entry name" value="SDR"/>
</dbReference>
<evidence type="ECO:0000313" key="4">
    <source>
        <dbReference type="Proteomes" id="UP000321805"/>
    </source>
</evidence>
<keyword evidence="4" id="KW-1185">Reference proteome</keyword>
<protein>
    <submittedName>
        <fullName evidence="3">SDR family oxidoreductase</fullName>
    </submittedName>
</protein>
<sequence>MELGLRGRVALVTGGSRGIGRAIAEGLAAEGARVAVAARTQADASAVAEAIGGRALVFDSADLGAVDGLVDGVERDLGPIEIYVANTGGPPAGADPLGFTDEQWEAAHRSLVVSPMAILRRVLPGMRERGFGRVVGVSSSAALEPLAGLQLSNANRPGLLAAFKHLAREVAADGVTLNSVLPGRIATDRLASTQGGMDAAQERARTEVPAGRLGTPEEIAAAAVFLCSEPAAYVTGQRLLVDGGLTRSW</sequence>
<dbReference type="Gene3D" id="3.40.50.720">
    <property type="entry name" value="NAD(P)-binding Rossmann-like Domain"/>
    <property type="match status" value="1"/>
</dbReference>
<evidence type="ECO:0000313" key="3">
    <source>
        <dbReference type="EMBL" id="QEC50333.1"/>
    </source>
</evidence>
<keyword evidence="2" id="KW-0560">Oxidoreductase</keyword>
<evidence type="ECO:0000256" key="1">
    <source>
        <dbReference type="ARBA" id="ARBA00006484"/>
    </source>
</evidence>
<name>A0A5B8UAV5_9ACTN</name>
<reference evidence="3 4" key="1">
    <citation type="journal article" date="2018" name="J. Microbiol.">
        <title>Baekduia soli gen. nov., sp. nov., a novel bacterium isolated from the soil of Baekdu Mountain and proposal of a novel family name, Baekduiaceae fam. nov.</title>
        <authorList>
            <person name="An D.S."/>
            <person name="Siddiqi M.Z."/>
            <person name="Kim K.H."/>
            <person name="Yu H.S."/>
            <person name="Im W.T."/>
        </authorList>
    </citation>
    <scope>NUCLEOTIDE SEQUENCE [LARGE SCALE GENOMIC DNA]</scope>
    <source>
        <strain evidence="3 4">BR7-21</strain>
    </source>
</reference>
<dbReference type="PANTHER" id="PTHR42879">
    <property type="entry name" value="3-OXOACYL-(ACYL-CARRIER-PROTEIN) REDUCTASE"/>
    <property type="match status" value="1"/>
</dbReference>